<evidence type="ECO:0000313" key="1">
    <source>
        <dbReference type="EMBL" id="KKL99190.1"/>
    </source>
</evidence>
<sequence>MDTKDRYRIGSVTVTINDVSLEVEYEWSRERENIEAYGVYGQLEDLYHVLADQVLEKIDTAIAEDVHANP</sequence>
<comment type="caution">
    <text evidence="1">The sequence shown here is derived from an EMBL/GenBank/DDBJ whole genome shotgun (WGS) entry which is preliminary data.</text>
</comment>
<dbReference type="AlphaFoldDB" id="A0A0F9IZV9"/>
<protein>
    <submittedName>
        <fullName evidence="1">Uncharacterized protein</fullName>
    </submittedName>
</protein>
<name>A0A0F9IZV9_9ZZZZ</name>
<reference evidence="1" key="1">
    <citation type="journal article" date="2015" name="Nature">
        <title>Complex archaea that bridge the gap between prokaryotes and eukaryotes.</title>
        <authorList>
            <person name="Spang A."/>
            <person name="Saw J.H."/>
            <person name="Jorgensen S.L."/>
            <person name="Zaremba-Niedzwiedzka K."/>
            <person name="Martijn J."/>
            <person name="Lind A.E."/>
            <person name="van Eijk R."/>
            <person name="Schleper C."/>
            <person name="Guy L."/>
            <person name="Ettema T.J."/>
        </authorList>
    </citation>
    <scope>NUCLEOTIDE SEQUENCE</scope>
</reference>
<organism evidence="1">
    <name type="scientific">marine sediment metagenome</name>
    <dbReference type="NCBI Taxonomy" id="412755"/>
    <lineage>
        <taxon>unclassified sequences</taxon>
        <taxon>metagenomes</taxon>
        <taxon>ecological metagenomes</taxon>
    </lineage>
</organism>
<accession>A0A0F9IZV9</accession>
<dbReference type="EMBL" id="LAZR01017733">
    <property type="protein sequence ID" value="KKL99190.1"/>
    <property type="molecule type" value="Genomic_DNA"/>
</dbReference>
<gene>
    <name evidence="1" type="ORF">LCGC14_1816890</name>
</gene>
<proteinExistence type="predicted"/>